<organism evidence="2 3">
    <name type="scientific">Halteria grandinella</name>
    <dbReference type="NCBI Taxonomy" id="5974"/>
    <lineage>
        <taxon>Eukaryota</taxon>
        <taxon>Sar</taxon>
        <taxon>Alveolata</taxon>
        <taxon>Ciliophora</taxon>
        <taxon>Intramacronucleata</taxon>
        <taxon>Spirotrichea</taxon>
        <taxon>Stichotrichia</taxon>
        <taxon>Sporadotrichida</taxon>
        <taxon>Halteriidae</taxon>
        <taxon>Halteria</taxon>
    </lineage>
</organism>
<reference evidence="2" key="1">
    <citation type="submission" date="2019-06" db="EMBL/GenBank/DDBJ databases">
        <authorList>
            <person name="Zheng W."/>
        </authorList>
    </citation>
    <scope>NUCLEOTIDE SEQUENCE</scope>
    <source>
        <strain evidence="2">QDHG01</strain>
    </source>
</reference>
<accession>A0A8J8P912</accession>
<keyword evidence="1" id="KW-0472">Membrane</keyword>
<proteinExistence type="predicted"/>
<keyword evidence="3" id="KW-1185">Reference proteome</keyword>
<dbReference type="EMBL" id="RRYP01000092">
    <property type="protein sequence ID" value="TNV88015.1"/>
    <property type="molecule type" value="Genomic_DNA"/>
</dbReference>
<dbReference type="AlphaFoldDB" id="A0A8J8P912"/>
<protein>
    <submittedName>
        <fullName evidence="2">Uncharacterized protein</fullName>
    </submittedName>
</protein>
<keyword evidence="1" id="KW-1133">Transmembrane helix</keyword>
<sequence length="86" mass="9489">MYFPSLQSSEQMYFLRISSFLSRGSSSTLTAVESVISTVGVVTCSPTGYPDGAYPAAWLALSMFACYLLRYLSNQLLISLARPYLK</sequence>
<evidence type="ECO:0000313" key="2">
    <source>
        <dbReference type="EMBL" id="TNV88015.1"/>
    </source>
</evidence>
<dbReference type="Proteomes" id="UP000785679">
    <property type="component" value="Unassembled WGS sequence"/>
</dbReference>
<evidence type="ECO:0000313" key="3">
    <source>
        <dbReference type="Proteomes" id="UP000785679"/>
    </source>
</evidence>
<gene>
    <name evidence="2" type="ORF">FGO68_gene15990</name>
</gene>
<name>A0A8J8P912_HALGN</name>
<evidence type="ECO:0000256" key="1">
    <source>
        <dbReference type="SAM" id="Phobius"/>
    </source>
</evidence>
<feature type="transmembrane region" description="Helical" evidence="1">
    <location>
        <begin position="53"/>
        <end position="72"/>
    </location>
</feature>
<keyword evidence="1" id="KW-0812">Transmembrane</keyword>
<comment type="caution">
    <text evidence="2">The sequence shown here is derived from an EMBL/GenBank/DDBJ whole genome shotgun (WGS) entry which is preliminary data.</text>
</comment>